<organism evidence="1 2">
    <name type="scientific">Streptomyces umbrinus</name>
    <dbReference type="NCBI Taxonomy" id="67370"/>
    <lineage>
        <taxon>Bacteria</taxon>
        <taxon>Bacillati</taxon>
        <taxon>Actinomycetota</taxon>
        <taxon>Actinomycetes</taxon>
        <taxon>Kitasatosporales</taxon>
        <taxon>Streptomycetaceae</taxon>
        <taxon>Streptomyces</taxon>
        <taxon>Streptomyces phaeochromogenes group</taxon>
    </lineage>
</organism>
<comment type="caution">
    <text evidence="1">The sequence shown here is derived from an EMBL/GenBank/DDBJ whole genome shotgun (WGS) entry which is preliminary data.</text>
</comment>
<evidence type="ECO:0000313" key="2">
    <source>
        <dbReference type="Proteomes" id="UP001230328"/>
    </source>
</evidence>
<proteinExistence type="predicted"/>
<gene>
    <name evidence="1" type="ORF">QF035_000212</name>
</gene>
<protein>
    <submittedName>
        <fullName evidence="1">Uncharacterized protein</fullName>
    </submittedName>
</protein>
<dbReference type="RefSeq" id="WP_306943964.1">
    <property type="nucleotide sequence ID" value="NZ_JAUSZI010000002.1"/>
</dbReference>
<sequence>MTVNVQMVSHPPRVPVISSPLAEADLIMAIDGYPTLGHLTPEALQCVM</sequence>
<reference evidence="1 2" key="1">
    <citation type="submission" date="2023-07" db="EMBL/GenBank/DDBJ databases">
        <title>Comparative genomics of wheat-associated soil bacteria to identify genetic determinants of phenazine resistance.</title>
        <authorList>
            <person name="Mouncey N."/>
        </authorList>
    </citation>
    <scope>NUCLEOTIDE SEQUENCE [LARGE SCALE GENOMIC DNA]</scope>
    <source>
        <strain evidence="1 2">V2I4</strain>
    </source>
</reference>
<dbReference type="Proteomes" id="UP001230328">
    <property type="component" value="Unassembled WGS sequence"/>
</dbReference>
<dbReference type="EMBL" id="JAUSZI010000002">
    <property type="protein sequence ID" value="MDQ1022630.1"/>
    <property type="molecule type" value="Genomic_DNA"/>
</dbReference>
<name>A0ABU0SGD1_9ACTN</name>
<accession>A0ABU0SGD1</accession>
<keyword evidence="2" id="KW-1185">Reference proteome</keyword>
<evidence type="ECO:0000313" key="1">
    <source>
        <dbReference type="EMBL" id="MDQ1022630.1"/>
    </source>
</evidence>